<proteinExistence type="predicted"/>
<sequence length="416" mass="44350">MNRLAATTAFLLMFLTACTADTPGPRDAGGSRTSSAPAVTSSPGDDGGSQAASAPPIASGAWQQAYLGETGGALKDIVVSGPGDAWAIGATHTEGSEASSLLLLRFDGTRWNEVAAPSGLNPHEPVRLAAAGSREVWLLGRATPGKQLTAFRWDGSQWRSQGELPPWPGMENAWVSDLKTAGPDNVWAVYGGEWAHHWDGHGWRAVRLPASAVALSGGDPGDLWAVGHRATEPQEPLTQPATMRLAGGSWRLVPSPEYRFPPPGAPEEESSLSGVSMLDGKGWAIGMHTFNHGEVENEPEDEVALVRWDGTTWRKVAMRHKFPYCCHKLASDDGDGFVMATSGRLLRESWHVEPAGDSVTMRRLTALPETPGKGDFFAVEAMAFEPDGKTVWAVGSMSGRGTQERAAIARLRLTGR</sequence>
<dbReference type="EMBL" id="BOOW01000058">
    <property type="protein sequence ID" value="GII97368.1"/>
    <property type="molecule type" value="Genomic_DNA"/>
</dbReference>
<feature type="region of interest" description="Disordered" evidence="1">
    <location>
        <begin position="23"/>
        <end position="55"/>
    </location>
</feature>
<feature type="compositionally biased region" description="Polar residues" evidence="1">
    <location>
        <begin position="31"/>
        <end position="43"/>
    </location>
</feature>
<evidence type="ECO:0000256" key="1">
    <source>
        <dbReference type="SAM" id="MobiDB-lite"/>
    </source>
</evidence>
<evidence type="ECO:0000313" key="3">
    <source>
        <dbReference type="EMBL" id="GII97368.1"/>
    </source>
</evidence>
<dbReference type="SUPFAM" id="SSF89372">
    <property type="entry name" value="Fucose-specific lectin"/>
    <property type="match status" value="1"/>
</dbReference>
<feature type="signal peptide" evidence="2">
    <location>
        <begin position="1"/>
        <end position="19"/>
    </location>
</feature>
<dbReference type="AlphaFoldDB" id="A0A919VBG0"/>
<dbReference type="PROSITE" id="PS51257">
    <property type="entry name" value="PROKAR_LIPOPROTEIN"/>
    <property type="match status" value="1"/>
</dbReference>
<dbReference type="Proteomes" id="UP000606172">
    <property type="component" value="Unassembled WGS sequence"/>
</dbReference>
<dbReference type="InterPro" id="IPR011043">
    <property type="entry name" value="Gal_Oxase/kelch_b-propeller"/>
</dbReference>
<comment type="caution">
    <text evidence="3">The sequence shown here is derived from an EMBL/GenBank/DDBJ whole genome shotgun (WGS) entry which is preliminary data.</text>
</comment>
<keyword evidence="4" id="KW-1185">Reference proteome</keyword>
<dbReference type="SUPFAM" id="SSF50965">
    <property type="entry name" value="Galactose oxidase, central domain"/>
    <property type="match status" value="1"/>
</dbReference>
<evidence type="ECO:0000256" key="2">
    <source>
        <dbReference type="SAM" id="SignalP"/>
    </source>
</evidence>
<protein>
    <recommendedName>
        <fullName evidence="5">Exo-alpha-sialidase</fullName>
    </recommendedName>
</protein>
<feature type="chain" id="PRO_5039563467" description="Exo-alpha-sialidase" evidence="2">
    <location>
        <begin position="20"/>
        <end position="416"/>
    </location>
</feature>
<gene>
    <name evidence="3" type="ORF">Ssi02_75990</name>
</gene>
<evidence type="ECO:0000313" key="4">
    <source>
        <dbReference type="Proteomes" id="UP000606172"/>
    </source>
</evidence>
<dbReference type="RefSeq" id="WP_204033054.1">
    <property type="nucleotide sequence ID" value="NZ_BOOW01000058.1"/>
</dbReference>
<evidence type="ECO:0008006" key="5">
    <source>
        <dbReference type="Google" id="ProtNLM"/>
    </source>
</evidence>
<organism evidence="3 4">
    <name type="scientific">Sinosporangium siamense</name>
    <dbReference type="NCBI Taxonomy" id="1367973"/>
    <lineage>
        <taxon>Bacteria</taxon>
        <taxon>Bacillati</taxon>
        <taxon>Actinomycetota</taxon>
        <taxon>Actinomycetes</taxon>
        <taxon>Streptosporangiales</taxon>
        <taxon>Streptosporangiaceae</taxon>
        <taxon>Sinosporangium</taxon>
    </lineage>
</organism>
<keyword evidence="2" id="KW-0732">Signal</keyword>
<reference evidence="3" key="1">
    <citation type="submission" date="2021-01" db="EMBL/GenBank/DDBJ databases">
        <title>Whole genome shotgun sequence of Sinosporangium siamense NBRC 109515.</title>
        <authorList>
            <person name="Komaki H."/>
            <person name="Tamura T."/>
        </authorList>
    </citation>
    <scope>NUCLEOTIDE SEQUENCE</scope>
    <source>
        <strain evidence="3">NBRC 109515</strain>
    </source>
</reference>
<accession>A0A919VBG0</accession>
<name>A0A919VBG0_9ACTN</name>